<dbReference type="Proteomes" id="UP000887580">
    <property type="component" value="Unplaced"/>
</dbReference>
<reference evidence="2" key="1">
    <citation type="submission" date="2022-11" db="UniProtKB">
        <authorList>
            <consortium name="WormBaseParasite"/>
        </authorList>
    </citation>
    <scope>IDENTIFICATION</scope>
</reference>
<protein>
    <submittedName>
        <fullName evidence="2">MADF domain-containing protein</fullName>
    </submittedName>
</protein>
<accession>A0AC35EUH6</accession>
<sequence length="267" mass="30831">MTSLEDLREWPQPTVMKLFELVKPHPILYDCTHEHWTNTVEKGRIWTRIAKQLDPYLTSKKCRDRFQSNKKRYATEIRKQIGLGDENVNLDLKWLLDQYDEEKENHSSLMETLKAGSPIDDHDVENGMHPHESDEEAAASANDHTTATGSTIMNLISQMPATETDSSDGERPSKRKRKDSTSEKLEQASEQPEFKPIIPFNNNSFIEFLASLQSAEQQQQQKQVEEECNIFGRQVEIDLRRLNTVNRTKARLAITSVLSDLYQQQQS</sequence>
<proteinExistence type="predicted"/>
<name>A0AC35EUH6_9BILA</name>
<organism evidence="1 2">
    <name type="scientific">Panagrolaimus sp. PS1159</name>
    <dbReference type="NCBI Taxonomy" id="55785"/>
    <lineage>
        <taxon>Eukaryota</taxon>
        <taxon>Metazoa</taxon>
        <taxon>Ecdysozoa</taxon>
        <taxon>Nematoda</taxon>
        <taxon>Chromadorea</taxon>
        <taxon>Rhabditida</taxon>
        <taxon>Tylenchina</taxon>
        <taxon>Panagrolaimomorpha</taxon>
        <taxon>Panagrolaimoidea</taxon>
        <taxon>Panagrolaimidae</taxon>
        <taxon>Panagrolaimus</taxon>
    </lineage>
</organism>
<dbReference type="WBParaSite" id="PS1159_v2.g10870.t1">
    <property type="protein sequence ID" value="PS1159_v2.g10870.t1"/>
    <property type="gene ID" value="PS1159_v2.g10870"/>
</dbReference>
<evidence type="ECO:0000313" key="2">
    <source>
        <dbReference type="WBParaSite" id="PS1159_v2.g10870.t1"/>
    </source>
</evidence>
<evidence type="ECO:0000313" key="1">
    <source>
        <dbReference type="Proteomes" id="UP000887580"/>
    </source>
</evidence>